<keyword evidence="3" id="KW-1185">Reference proteome</keyword>
<reference evidence="2 3" key="1">
    <citation type="submission" date="2019-07" db="EMBL/GenBank/DDBJ databases">
        <title>Allobacillus sp. nov. SKP isolated from shrimp paste of Euphausiacea.</title>
        <authorList>
            <person name="Kanchanasin P."/>
            <person name="Tanasupawat S."/>
            <person name="Shi W."/>
            <person name="Wu L."/>
            <person name="Ma J."/>
        </authorList>
    </citation>
    <scope>NUCLEOTIDE SEQUENCE [LARGE SCALE GENOMIC DNA]</scope>
    <source>
        <strain evidence="2 3">SKP4-8</strain>
    </source>
</reference>
<sequence>MKRHEGLIPLSHHHHHALVVSKSLKEIGTGKSDKTYKVILRELIDFWEKDGNEHFRDEEEVLIPLYLRFENEPDIDLIKKVLYQHAEIRGMIAAIRNNQQADHEQLNLLGYLLEEHVRLEERELFPIIEKAVPDNYLYQASGNFHKDSYSGY</sequence>
<dbReference type="Pfam" id="PF01814">
    <property type="entry name" value="Hemerythrin"/>
    <property type="match status" value="1"/>
</dbReference>
<dbReference type="RefSeq" id="WP_144089243.1">
    <property type="nucleotide sequence ID" value="NZ_VMHE01000020.1"/>
</dbReference>
<name>A0A556PDI8_9BACI</name>
<protein>
    <submittedName>
        <fullName evidence="2">Hemerythrin domain-containing protein</fullName>
    </submittedName>
</protein>
<dbReference type="Gene3D" id="1.20.120.520">
    <property type="entry name" value="nmb1532 protein domain like"/>
    <property type="match status" value="1"/>
</dbReference>
<organism evidence="2 3">
    <name type="scientific">Allobacillus salarius</name>
    <dbReference type="NCBI Taxonomy" id="1955272"/>
    <lineage>
        <taxon>Bacteria</taxon>
        <taxon>Bacillati</taxon>
        <taxon>Bacillota</taxon>
        <taxon>Bacilli</taxon>
        <taxon>Bacillales</taxon>
        <taxon>Bacillaceae</taxon>
        <taxon>Allobacillus</taxon>
    </lineage>
</organism>
<dbReference type="OrthoDB" id="9793254at2"/>
<dbReference type="Proteomes" id="UP000316425">
    <property type="component" value="Unassembled WGS sequence"/>
</dbReference>
<dbReference type="EMBL" id="VMHE01000020">
    <property type="protein sequence ID" value="TSJ62462.1"/>
    <property type="molecule type" value="Genomic_DNA"/>
</dbReference>
<accession>A0A556PDI8</accession>
<comment type="caution">
    <text evidence="2">The sequence shown here is derived from an EMBL/GenBank/DDBJ whole genome shotgun (WGS) entry which is preliminary data.</text>
</comment>
<evidence type="ECO:0000259" key="1">
    <source>
        <dbReference type="Pfam" id="PF01814"/>
    </source>
</evidence>
<dbReference type="InterPro" id="IPR012312">
    <property type="entry name" value="Hemerythrin-like"/>
</dbReference>
<dbReference type="AlphaFoldDB" id="A0A556PDI8"/>
<evidence type="ECO:0000313" key="2">
    <source>
        <dbReference type="EMBL" id="TSJ62462.1"/>
    </source>
</evidence>
<gene>
    <name evidence="2" type="ORF">FPQ13_10280</name>
</gene>
<proteinExistence type="predicted"/>
<evidence type="ECO:0000313" key="3">
    <source>
        <dbReference type="Proteomes" id="UP000316425"/>
    </source>
</evidence>
<feature type="domain" description="Hemerythrin-like" evidence="1">
    <location>
        <begin position="12"/>
        <end position="128"/>
    </location>
</feature>